<dbReference type="Pfam" id="PF13280">
    <property type="entry name" value="WYL"/>
    <property type="match status" value="1"/>
</dbReference>
<evidence type="ECO:0000256" key="1">
    <source>
        <dbReference type="ARBA" id="ARBA00023015"/>
    </source>
</evidence>
<dbReference type="InterPro" id="IPR013196">
    <property type="entry name" value="HTH_11"/>
</dbReference>
<evidence type="ECO:0000256" key="2">
    <source>
        <dbReference type="ARBA" id="ARBA00023163"/>
    </source>
</evidence>
<dbReference type="InterPro" id="IPR036388">
    <property type="entry name" value="WH-like_DNA-bd_sf"/>
</dbReference>
<organism evidence="4 5">
    <name type="scientific">Stenotrophomonas maltophilia</name>
    <name type="common">Pseudomonas maltophilia</name>
    <name type="synonym">Xanthomonas maltophilia</name>
    <dbReference type="NCBI Taxonomy" id="40324"/>
    <lineage>
        <taxon>Bacteria</taxon>
        <taxon>Pseudomonadati</taxon>
        <taxon>Pseudomonadota</taxon>
        <taxon>Gammaproteobacteria</taxon>
        <taxon>Lysobacterales</taxon>
        <taxon>Lysobacteraceae</taxon>
        <taxon>Stenotrophomonas</taxon>
        <taxon>Stenotrophomonas maltophilia group</taxon>
    </lineage>
</organism>
<dbReference type="AlphaFoldDB" id="A0A4S2D2Z4"/>
<evidence type="ECO:0000313" key="5">
    <source>
        <dbReference type="Proteomes" id="UP000306631"/>
    </source>
</evidence>
<dbReference type="InterPro" id="IPR057727">
    <property type="entry name" value="WCX_dom"/>
</dbReference>
<proteinExistence type="predicted"/>
<dbReference type="Gene3D" id="1.10.10.10">
    <property type="entry name" value="Winged helix-like DNA-binding domain superfamily/Winged helix DNA-binding domain"/>
    <property type="match status" value="1"/>
</dbReference>
<dbReference type="OrthoDB" id="9807255at2"/>
<dbReference type="Pfam" id="PF25583">
    <property type="entry name" value="WCX"/>
    <property type="match status" value="1"/>
</dbReference>
<keyword evidence="2" id="KW-0804">Transcription</keyword>
<dbReference type="InterPro" id="IPR051534">
    <property type="entry name" value="CBASS_pafABC_assoc_protein"/>
</dbReference>
<sequence>MLTTSARLLRLLALLQSRPHWTGAGLAEVMTVHPRTLRRDIDRLRALGYPIQASSGVAGGYAFRAGRALPPVLLDDEEALAAALALRTAVTGTISGIEQTAITALVKLEQVMPPRLRRRLDALRSTILPLGQRGPVVDAALLATLAGACRDQLHLHFDYADKKGHASHRCVEPHGVVNAERRWYLVAWDTARTDWRTFRIDRITAAPSVGAHFRPRPPPDDGDLRGFVDRALTLGGRSDGAEVILHAPLAEMRQRIPASAGVLDAVDAQRCRLRCTAYPMGEVVYWLLALELEFEVVGPPALRERLREAGDRVARSLADAATDASR</sequence>
<gene>
    <name evidence="4" type="ORF">E5352_06945</name>
</gene>
<dbReference type="InterPro" id="IPR001034">
    <property type="entry name" value="DeoR_HTH"/>
</dbReference>
<dbReference type="InterPro" id="IPR026881">
    <property type="entry name" value="WYL_dom"/>
</dbReference>
<dbReference type="GO" id="GO:0003700">
    <property type="term" value="F:DNA-binding transcription factor activity"/>
    <property type="evidence" value="ECO:0007669"/>
    <property type="project" value="InterPro"/>
</dbReference>
<dbReference type="SUPFAM" id="SSF46785">
    <property type="entry name" value="Winged helix' DNA-binding domain"/>
    <property type="match status" value="1"/>
</dbReference>
<dbReference type="PANTHER" id="PTHR34580:SF3">
    <property type="entry name" value="PROTEIN PAFB"/>
    <property type="match status" value="1"/>
</dbReference>
<dbReference type="EMBL" id="SRYW01000004">
    <property type="protein sequence ID" value="TGY35445.1"/>
    <property type="molecule type" value="Genomic_DNA"/>
</dbReference>
<dbReference type="Pfam" id="PF08279">
    <property type="entry name" value="HTH_11"/>
    <property type="match status" value="1"/>
</dbReference>
<keyword evidence="1" id="KW-0805">Transcription regulation</keyword>
<dbReference type="PROSITE" id="PS51000">
    <property type="entry name" value="HTH_DEOR_2"/>
    <property type="match status" value="1"/>
</dbReference>
<evidence type="ECO:0000313" key="4">
    <source>
        <dbReference type="EMBL" id="TGY35445.1"/>
    </source>
</evidence>
<evidence type="ECO:0000259" key="3">
    <source>
        <dbReference type="PROSITE" id="PS51000"/>
    </source>
</evidence>
<comment type="caution">
    <text evidence="4">The sequence shown here is derived from an EMBL/GenBank/DDBJ whole genome shotgun (WGS) entry which is preliminary data.</text>
</comment>
<dbReference type="PANTHER" id="PTHR34580">
    <property type="match status" value="1"/>
</dbReference>
<feature type="domain" description="HTH deoR-type" evidence="3">
    <location>
        <begin position="4"/>
        <end position="59"/>
    </location>
</feature>
<reference evidence="4 5" key="1">
    <citation type="submission" date="2019-04" db="EMBL/GenBank/DDBJ databases">
        <title>Microbes associate with the intestines of laboratory mice.</title>
        <authorList>
            <person name="Navarre W."/>
            <person name="Wong E."/>
            <person name="Huang K."/>
            <person name="Tropini C."/>
            <person name="Ng K."/>
            <person name="Yu B."/>
        </authorList>
    </citation>
    <scope>NUCLEOTIDE SEQUENCE [LARGE SCALE GENOMIC DNA]</scope>
    <source>
        <strain evidence="4 5">NM62_B4-13</strain>
    </source>
</reference>
<dbReference type="PROSITE" id="PS52050">
    <property type="entry name" value="WYL"/>
    <property type="match status" value="1"/>
</dbReference>
<accession>A0A4S2D2Z4</accession>
<dbReference type="RefSeq" id="WP_136004123.1">
    <property type="nucleotide sequence ID" value="NZ_SRYW01000004.1"/>
</dbReference>
<dbReference type="InterPro" id="IPR036390">
    <property type="entry name" value="WH_DNA-bd_sf"/>
</dbReference>
<name>A0A4S2D2Z4_STEMA</name>
<protein>
    <submittedName>
        <fullName evidence="4">WYL domain-containing protein</fullName>
    </submittedName>
</protein>
<dbReference type="Proteomes" id="UP000306631">
    <property type="component" value="Unassembled WGS sequence"/>
</dbReference>